<feature type="transmembrane region" description="Helical" evidence="1">
    <location>
        <begin position="154"/>
        <end position="171"/>
    </location>
</feature>
<feature type="domain" description="CAAX prenyl protease 2/Lysostaphin resistance protein A-like" evidence="2">
    <location>
        <begin position="97"/>
        <end position="189"/>
    </location>
</feature>
<organism evidence="3 4">
    <name type="scientific">Candidatus Lokiarchaeum ossiferum</name>
    <dbReference type="NCBI Taxonomy" id="2951803"/>
    <lineage>
        <taxon>Archaea</taxon>
        <taxon>Promethearchaeati</taxon>
        <taxon>Promethearchaeota</taxon>
        <taxon>Promethearchaeia</taxon>
        <taxon>Promethearchaeales</taxon>
        <taxon>Promethearchaeaceae</taxon>
        <taxon>Candidatus Lokiarchaeum</taxon>
    </lineage>
</organism>
<feature type="transmembrane region" description="Helical" evidence="1">
    <location>
        <begin position="50"/>
        <end position="69"/>
    </location>
</feature>
<protein>
    <recommendedName>
        <fullName evidence="2">CAAX prenyl protease 2/Lysostaphin resistance protein A-like domain-containing protein</fullName>
    </recommendedName>
</protein>
<proteinExistence type="predicted"/>
<dbReference type="Pfam" id="PF02517">
    <property type="entry name" value="Rce1-like"/>
    <property type="match status" value="1"/>
</dbReference>
<keyword evidence="1" id="KW-1133">Transmembrane helix</keyword>
<keyword evidence="4" id="KW-1185">Reference proteome</keyword>
<feature type="transmembrane region" description="Helical" evidence="1">
    <location>
        <begin position="177"/>
        <end position="196"/>
    </location>
</feature>
<evidence type="ECO:0000313" key="4">
    <source>
        <dbReference type="Proteomes" id="UP001208689"/>
    </source>
</evidence>
<accession>A0ABY6HMI8</accession>
<keyword evidence="1" id="KW-0472">Membrane</keyword>
<dbReference type="Proteomes" id="UP001208689">
    <property type="component" value="Chromosome"/>
</dbReference>
<dbReference type="InterPro" id="IPR003675">
    <property type="entry name" value="Rce1/LyrA-like_dom"/>
</dbReference>
<gene>
    <name evidence="3" type="ORF">NEF87_001002</name>
</gene>
<evidence type="ECO:0000313" key="3">
    <source>
        <dbReference type="EMBL" id="UYP44717.1"/>
    </source>
</evidence>
<feature type="transmembrane region" description="Helical" evidence="1">
    <location>
        <begin position="14"/>
        <end position="38"/>
    </location>
</feature>
<name>A0ABY6HMI8_9ARCH</name>
<keyword evidence="1" id="KW-0812">Transmembrane</keyword>
<dbReference type="EMBL" id="CP104013">
    <property type="protein sequence ID" value="UYP44717.1"/>
    <property type="molecule type" value="Genomic_DNA"/>
</dbReference>
<evidence type="ECO:0000256" key="1">
    <source>
        <dbReference type="SAM" id="Phobius"/>
    </source>
</evidence>
<feature type="transmembrane region" description="Helical" evidence="1">
    <location>
        <begin position="118"/>
        <end position="142"/>
    </location>
</feature>
<reference evidence="3" key="1">
    <citation type="submission" date="2022-09" db="EMBL/GenBank/DDBJ databases">
        <title>Actin cytoskeleton and complex cell architecture in an #Asgard archaeon.</title>
        <authorList>
            <person name="Ponce Toledo R.I."/>
            <person name="Schleper C."/>
            <person name="Rodrigues Oliveira T."/>
            <person name="Wollweber F."/>
            <person name="Xu J."/>
            <person name="Rittmann S."/>
            <person name="Klingl A."/>
            <person name="Pilhofer M."/>
        </authorList>
    </citation>
    <scope>NUCLEOTIDE SEQUENCE</scope>
    <source>
        <strain evidence="3">B-35</strain>
    </source>
</reference>
<sequence length="204" mass="23673">MKVEKTKIDYIKGILFPLLTLLLLTVFLFNSGLTSLLFKKQDFSGYSPESILFLQIISGLCTIFLFLGGERTLKSFKKDQFDIQTIPFIKGIRNRDLYAVFIQYPLTLLFEELLFRGIFYALLSNITPIIFIVLINASVFGLYHIHIYITSKNVRISSIFIIFSFLLAVPLGLVFLYYGVIGCWIFHLISVTYIYLRWNSIKFK</sequence>
<evidence type="ECO:0000259" key="2">
    <source>
        <dbReference type="Pfam" id="PF02517"/>
    </source>
</evidence>